<gene>
    <name evidence="1" type="ORF">NPIRD3C_1743</name>
</gene>
<evidence type="ECO:0000313" key="2">
    <source>
        <dbReference type="Proteomes" id="UP000032027"/>
    </source>
</evidence>
<dbReference type="STRING" id="1582439.NPIRD3C_1743"/>
<sequence length="237" mass="27247">MILDPLVRFKDAHSKGIIPDNVYDLTLKRFPITVAGINRIEKASGIRYPIAYVEPSLVLSTPNPNSYEYGILFARTIPVVFENKFQVVIQISAPLVAYGLKGTIHAILAHEFLHFLELIRKISKMELLSDEISGNLFENVYSDETRLFEPRVVFKDRTLLNHITKKFPAGFRDYKLEDKVTKFWINKNLPKINVSLDENTIKLPADALSKIKLDPAFVSRIEQLEEKSSKIRKKKLY</sequence>
<dbReference type="HOGENOM" id="CLU_102441_0_0_2"/>
<reference evidence="1 2" key="2">
    <citation type="journal article" date="2016" name="ISME J.">
        <title>Physiological and genomic characterization of two novel marine thaumarchaeal strains indicates niche differentiation.</title>
        <authorList>
            <person name="Bayer B."/>
            <person name="Vojvoda J."/>
            <person name="Offre P."/>
            <person name="Alves R.J."/>
            <person name="Elisabeth N.H."/>
            <person name="Garcia J.A."/>
            <person name="Volland J.M."/>
            <person name="Srivastava A."/>
            <person name="Schleper C."/>
            <person name="Herndl G.J."/>
        </authorList>
    </citation>
    <scope>NUCLEOTIDE SEQUENCE [LARGE SCALE GENOMIC DNA]</scope>
    <source>
        <strain evidence="1 2">D3C</strain>
    </source>
</reference>
<dbReference type="GeneID" id="41600843"/>
<dbReference type="KEGG" id="nid:NPIRD3C_1743"/>
<dbReference type="AlphaFoldDB" id="A0A0C5C0U6"/>
<reference evidence="2" key="1">
    <citation type="submission" date="2015-02" db="EMBL/GenBank/DDBJ databases">
        <title>Characterization of two novel Thaumarchaeota isolated from the Northern Adriatic Sea.</title>
        <authorList>
            <person name="Bayer B."/>
            <person name="Vojvoda J."/>
            <person name="Offre P."/>
            <person name="Srivastava A."/>
            <person name="Elisabeth N."/>
            <person name="Garcia J.A.L."/>
            <person name="Schleper C."/>
            <person name="Herndl G.J."/>
        </authorList>
    </citation>
    <scope>NUCLEOTIDE SEQUENCE [LARGE SCALE GENOMIC DNA]</scope>
    <source>
        <strain evidence="2">D3C</strain>
    </source>
</reference>
<evidence type="ECO:0000313" key="1">
    <source>
        <dbReference type="EMBL" id="AJM92955.1"/>
    </source>
</evidence>
<organism evidence="1 2">
    <name type="scientific">Nitrosopumilus piranensis</name>
    <dbReference type="NCBI Taxonomy" id="1582439"/>
    <lineage>
        <taxon>Archaea</taxon>
        <taxon>Nitrososphaerota</taxon>
        <taxon>Nitrososphaeria</taxon>
        <taxon>Nitrosopumilales</taxon>
        <taxon>Nitrosopumilaceae</taxon>
        <taxon>Nitrosopumilus</taxon>
    </lineage>
</organism>
<protein>
    <submittedName>
        <fullName evidence="1">Uncharacterized protein</fullName>
    </submittedName>
</protein>
<name>A0A0C5C0U6_9ARCH</name>
<dbReference type="PATRIC" id="fig|1582439.9.peg.1797"/>
<proteinExistence type="predicted"/>
<accession>A0A0C5C0U6</accession>
<dbReference type="RefSeq" id="WP_192827845.1">
    <property type="nucleotide sequence ID" value="NZ_CP010868.1"/>
</dbReference>
<keyword evidence="2" id="KW-1185">Reference proteome</keyword>
<dbReference type="EMBL" id="CP010868">
    <property type="protein sequence ID" value="AJM92955.1"/>
    <property type="molecule type" value="Genomic_DNA"/>
</dbReference>
<dbReference type="Proteomes" id="UP000032027">
    <property type="component" value="Chromosome"/>
</dbReference>
<reference evidence="1 2" key="3">
    <citation type="journal article" date="2019" name="Int. J. Syst. Evol. Microbiol.">
        <title>Nitrosopumilus adriaticus sp. nov. and Nitrosopumilus piranensis sp. nov., two ammonia-oxidizing archaea from the Adriatic Sea and members of the class Nitrososphaeria.</title>
        <authorList>
            <person name="Bayer B."/>
            <person name="Vojvoda J."/>
            <person name="Reinthaler T."/>
            <person name="Reyes C."/>
            <person name="Pinto M."/>
            <person name="Herndl G.J."/>
        </authorList>
    </citation>
    <scope>NUCLEOTIDE SEQUENCE [LARGE SCALE GENOMIC DNA]</scope>
    <source>
        <strain evidence="1 2">D3C</strain>
    </source>
</reference>